<keyword evidence="2" id="KW-1185">Reference proteome</keyword>
<dbReference type="Proteomes" id="UP000214688">
    <property type="component" value="Chromosome"/>
</dbReference>
<dbReference type="KEGG" id="tab:CIG75_16805"/>
<dbReference type="AlphaFoldDB" id="A0A223D527"/>
<name>A0A223D527_9BACL</name>
<organism evidence="1 2">
    <name type="scientific">Tumebacillus algifaecis</name>
    <dbReference type="NCBI Taxonomy" id="1214604"/>
    <lineage>
        <taxon>Bacteria</taxon>
        <taxon>Bacillati</taxon>
        <taxon>Bacillota</taxon>
        <taxon>Bacilli</taxon>
        <taxon>Bacillales</taxon>
        <taxon>Alicyclobacillaceae</taxon>
        <taxon>Tumebacillus</taxon>
    </lineage>
</organism>
<gene>
    <name evidence="1" type="ORF">CIG75_16805</name>
</gene>
<evidence type="ECO:0000313" key="2">
    <source>
        <dbReference type="Proteomes" id="UP000214688"/>
    </source>
</evidence>
<evidence type="ECO:0000313" key="1">
    <source>
        <dbReference type="EMBL" id="ASS76454.1"/>
    </source>
</evidence>
<protein>
    <submittedName>
        <fullName evidence="1">Uncharacterized protein</fullName>
    </submittedName>
</protein>
<reference evidence="1 2" key="1">
    <citation type="journal article" date="2015" name="Int. J. Syst. Evol. Microbiol.">
        <title>Tumebacillus algifaecis sp. nov., isolated from decomposing algal scum.</title>
        <authorList>
            <person name="Wu Y.F."/>
            <person name="Zhang B."/>
            <person name="Xing P."/>
            <person name="Wu Q.L."/>
            <person name="Liu S.J."/>
        </authorList>
    </citation>
    <scope>NUCLEOTIDE SEQUENCE [LARGE SCALE GENOMIC DNA]</scope>
    <source>
        <strain evidence="1 2">THMBR28</strain>
    </source>
</reference>
<dbReference type="OrthoDB" id="2381704at2"/>
<accession>A0A223D527</accession>
<proteinExistence type="predicted"/>
<sequence length="126" mass="14712">MKVKLMTPYERLNWECYSRTKVRIGRLAGCLFIHKKDQDRWYFRGHRVQAQNFYQAMSKFEERIFGVAGLADGVLWERAGAMVGVNGSWGYLYKRKARQGNWMWCGHEFEAGTETDAKLHLEGLDG</sequence>
<dbReference type="RefSeq" id="WP_094237687.1">
    <property type="nucleotide sequence ID" value="NZ_CP022657.1"/>
</dbReference>
<dbReference type="EMBL" id="CP022657">
    <property type="protein sequence ID" value="ASS76454.1"/>
    <property type="molecule type" value="Genomic_DNA"/>
</dbReference>